<dbReference type="OrthoDB" id="5314306at2759"/>
<keyword evidence="3" id="KW-1185">Reference proteome</keyword>
<dbReference type="InterPro" id="IPR001810">
    <property type="entry name" value="F-box_dom"/>
</dbReference>
<dbReference type="SUPFAM" id="SSF81383">
    <property type="entry name" value="F-box domain"/>
    <property type="match status" value="1"/>
</dbReference>
<reference evidence="2 3" key="1">
    <citation type="submission" date="2017-09" db="EMBL/GenBank/DDBJ databases">
        <title>WGS assembly of Aquilegia coerulea Goldsmith.</title>
        <authorList>
            <person name="Hodges S."/>
            <person name="Kramer E."/>
            <person name="Nordborg M."/>
            <person name="Tomkins J."/>
            <person name="Borevitz J."/>
            <person name="Derieg N."/>
            <person name="Yan J."/>
            <person name="Mihaltcheva S."/>
            <person name="Hayes R.D."/>
            <person name="Rokhsar D."/>
        </authorList>
    </citation>
    <scope>NUCLEOTIDE SEQUENCE [LARGE SCALE GENOMIC DNA]</scope>
    <source>
        <strain evidence="3">cv. Goldsmith</strain>
    </source>
</reference>
<dbReference type="Proteomes" id="UP000230069">
    <property type="component" value="Unassembled WGS sequence"/>
</dbReference>
<dbReference type="InParanoid" id="A0A2G5CL35"/>
<dbReference type="NCBIfam" id="TIGR01640">
    <property type="entry name" value="F_box_assoc_1"/>
    <property type="match status" value="1"/>
</dbReference>
<proteinExistence type="predicted"/>
<evidence type="ECO:0000313" key="2">
    <source>
        <dbReference type="EMBL" id="PIA31890.1"/>
    </source>
</evidence>
<dbReference type="Pfam" id="PF08268">
    <property type="entry name" value="FBA_3"/>
    <property type="match status" value="1"/>
</dbReference>
<name>A0A2G5CL35_AQUCA</name>
<evidence type="ECO:0000313" key="3">
    <source>
        <dbReference type="Proteomes" id="UP000230069"/>
    </source>
</evidence>
<organism evidence="2 3">
    <name type="scientific">Aquilegia coerulea</name>
    <name type="common">Rocky mountain columbine</name>
    <dbReference type="NCBI Taxonomy" id="218851"/>
    <lineage>
        <taxon>Eukaryota</taxon>
        <taxon>Viridiplantae</taxon>
        <taxon>Streptophyta</taxon>
        <taxon>Embryophyta</taxon>
        <taxon>Tracheophyta</taxon>
        <taxon>Spermatophyta</taxon>
        <taxon>Magnoliopsida</taxon>
        <taxon>Ranunculales</taxon>
        <taxon>Ranunculaceae</taxon>
        <taxon>Thalictroideae</taxon>
        <taxon>Aquilegia</taxon>
    </lineage>
</organism>
<dbReference type="FunCoup" id="A0A2G5CL35">
    <property type="interactions" value="40"/>
</dbReference>
<dbReference type="PANTHER" id="PTHR31672">
    <property type="entry name" value="BNACNNG10540D PROTEIN"/>
    <property type="match status" value="1"/>
</dbReference>
<dbReference type="SMART" id="SM00256">
    <property type="entry name" value="FBOX"/>
    <property type="match status" value="1"/>
</dbReference>
<dbReference type="Gene3D" id="1.20.1280.50">
    <property type="match status" value="1"/>
</dbReference>
<dbReference type="InterPro" id="IPR050796">
    <property type="entry name" value="SCF_F-box_component"/>
</dbReference>
<dbReference type="EMBL" id="KZ305064">
    <property type="protein sequence ID" value="PIA31890.1"/>
    <property type="molecule type" value="Genomic_DNA"/>
</dbReference>
<gene>
    <name evidence="2" type="ORF">AQUCO_04700031v1</name>
</gene>
<dbReference type="AlphaFoldDB" id="A0A2G5CL35"/>
<protein>
    <recommendedName>
        <fullName evidence="1">F-box domain-containing protein</fullName>
    </recommendedName>
</protein>
<dbReference type="InterPro" id="IPR036047">
    <property type="entry name" value="F-box-like_dom_sf"/>
</dbReference>
<dbReference type="Pfam" id="PF00646">
    <property type="entry name" value="F-box"/>
    <property type="match status" value="1"/>
</dbReference>
<sequence>MSSKQSNLSLDNFPTDLITIILSHLLVKSLLVCRAVCKTWRQIIDNPNFHQLHLLTSTTKSGNTSSSSSSYILLLSSDEIYIATEQQQEEEHEDNDDGKRVILRRIHATTKLDLLVCDKGKNCSIFLLHPPINGLMFYSHSMYYPTKYQNDFCMYICNPAIREYVKLPNIVFPNGGKSNLMNGFGFDIINNKFKVVVIFVCLNGRWEPKSQVYTLGSNSWRTLQSKIPKIKSFKAGSAFVNGSLHWLTRVESEDGLRSTMILSFNLASEDFGVISTSGFNFLSRESYLKAKNTINLVELGGCLSLVDSSSSHHINIWILKDYSVKTSWTGFSISKFSLDGIGRFEKVYVISFRKNGEIILLCDDSKLVSYNTETRNVMALEVDGLGNTLEDGPKCFGSTLPYVESLISPKSASDL</sequence>
<dbReference type="PANTHER" id="PTHR31672:SF13">
    <property type="entry name" value="F-BOX PROTEIN CPR30-LIKE"/>
    <property type="match status" value="1"/>
</dbReference>
<accession>A0A2G5CL35</accession>
<dbReference type="PROSITE" id="PS50181">
    <property type="entry name" value="FBOX"/>
    <property type="match status" value="1"/>
</dbReference>
<dbReference type="InterPro" id="IPR017451">
    <property type="entry name" value="F-box-assoc_interact_dom"/>
</dbReference>
<dbReference type="InterPro" id="IPR013187">
    <property type="entry name" value="F-box-assoc_dom_typ3"/>
</dbReference>
<evidence type="ECO:0000259" key="1">
    <source>
        <dbReference type="PROSITE" id="PS50181"/>
    </source>
</evidence>
<feature type="domain" description="F-box" evidence="1">
    <location>
        <begin position="7"/>
        <end position="52"/>
    </location>
</feature>